<keyword evidence="1" id="KW-0812">Transmembrane</keyword>
<evidence type="ECO:0000313" key="2">
    <source>
        <dbReference type="EMBL" id="KRL42167.1"/>
    </source>
</evidence>
<dbReference type="OrthoDB" id="2329651at2"/>
<dbReference type="PATRIC" id="fig|1423769.4.peg.2168"/>
<dbReference type="AlphaFoldDB" id="A0A0R1QBV8"/>
<dbReference type="EMBL" id="AZEU01000234">
    <property type="protein sequence ID" value="KRL42167.1"/>
    <property type="molecule type" value="Genomic_DNA"/>
</dbReference>
<dbReference type="RefSeq" id="WP_054716103.1">
    <property type="nucleotide sequence ID" value="NZ_AZEU01000234.1"/>
</dbReference>
<dbReference type="Proteomes" id="UP000051790">
    <property type="component" value="Unassembled WGS sequence"/>
</dbReference>
<accession>A0A0R1QBV8</accession>
<reference evidence="2 3" key="1">
    <citation type="journal article" date="2015" name="Genome Announc.">
        <title>Expanding the biotechnology potential of lactobacilli through comparative genomics of 213 strains and associated genera.</title>
        <authorList>
            <person name="Sun Z."/>
            <person name="Harris H.M."/>
            <person name="McCann A."/>
            <person name="Guo C."/>
            <person name="Argimon S."/>
            <person name="Zhang W."/>
            <person name="Yang X."/>
            <person name="Jeffery I.B."/>
            <person name="Cooney J.C."/>
            <person name="Kagawa T.F."/>
            <person name="Liu W."/>
            <person name="Song Y."/>
            <person name="Salvetti E."/>
            <person name="Wrobel A."/>
            <person name="Rasinkangas P."/>
            <person name="Parkhill J."/>
            <person name="Rea M.C."/>
            <person name="O'Sullivan O."/>
            <person name="Ritari J."/>
            <person name="Douillard F.P."/>
            <person name="Paul Ross R."/>
            <person name="Yang R."/>
            <person name="Briner A.E."/>
            <person name="Felis G.E."/>
            <person name="de Vos W.M."/>
            <person name="Barrangou R."/>
            <person name="Klaenhammer T.R."/>
            <person name="Caufield P.W."/>
            <person name="Cui Y."/>
            <person name="Zhang H."/>
            <person name="O'Toole P.W."/>
        </authorList>
    </citation>
    <scope>NUCLEOTIDE SEQUENCE [LARGE SCALE GENOMIC DNA]</scope>
    <source>
        <strain evidence="2 3">DSM 13343</strain>
    </source>
</reference>
<proteinExistence type="predicted"/>
<keyword evidence="3" id="KW-1185">Reference proteome</keyword>
<comment type="caution">
    <text evidence="2">The sequence shown here is derived from an EMBL/GenBank/DDBJ whole genome shotgun (WGS) entry which is preliminary data.</text>
</comment>
<keyword evidence="1" id="KW-1133">Transmembrane helix</keyword>
<keyword evidence="1" id="KW-0472">Membrane</keyword>
<gene>
    <name evidence="2" type="ORF">FD01_GL002017</name>
</gene>
<name>A0A0R1QBV8_9LACO</name>
<feature type="transmembrane region" description="Helical" evidence="1">
    <location>
        <begin position="289"/>
        <end position="310"/>
    </location>
</feature>
<protein>
    <submittedName>
        <fullName evidence="2">Membrane protein</fullName>
    </submittedName>
</protein>
<evidence type="ECO:0000256" key="1">
    <source>
        <dbReference type="SAM" id="Phobius"/>
    </source>
</evidence>
<sequence length="321" mass="34746">MKRLFIIDLLWIGLVVLAGLTWSVHDQSAYADLLNHFGLSESAQVLHTDSTMTPAQAVKKLSASKLNNLQVQFQTTGKTPIIYYYGKGSATNLPQTSGAWFSDADLMSSLPVAVVGSELSDQLYAGSNQHYVTQNNRYIPVLGVVGTQKGSPLNSVTFLNASAATNAPALKNLTVIADGTNIDQDVTTLKSLLGATSASTYVYTGSQSGGWWAEKGQTLTILLVLLVVAFGLSIFASRLVPMNPALGLTPMMATTYIRGWWGRAVAHNVVAGAIGVAIAWWAFYLTDHVYLLMYAALLLAVFAAGDYWGLRRRFDRERNES</sequence>
<evidence type="ECO:0000313" key="3">
    <source>
        <dbReference type="Proteomes" id="UP000051790"/>
    </source>
</evidence>
<feature type="transmembrane region" description="Helical" evidence="1">
    <location>
        <begin position="260"/>
        <end position="283"/>
    </location>
</feature>
<organism evidence="2 3">
    <name type="scientific">Lacticaseibacillus manihotivorans DSM 13343 = JCM 12514</name>
    <dbReference type="NCBI Taxonomy" id="1423769"/>
    <lineage>
        <taxon>Bacteria</taxon>
        <taxon>Bacillati</taxon>
        <taxon>Bacillota</taxon>
        <taxon>Bacilli</taxon>
        <taxon>Lactobacillales</taxon>
        <taxon>Lactobacillaceae</taxon>
        <taxon>Lacticaseibacillus</taxon>
    </lineage>
</organism>
<feature type="transmembrane region" description="Helical" evidence="1">
    <location>
        <begin position="219"/>
        <end position="240"/>
    </location>
</feature>